<dbReference type="EMBL" id="FLUQ01000001">
    <property type="protein sequence ID" value="SBV95564.1"/>
    <property type="molecule type" value="Genomic_DNA"/>
</dbReference>
<evidence type="ECO:0000313" key="1">
    <source>
        <dbReference type="EMBL" id="SBV95564.1"/>
    </source>
</evidence>
<dbReference type="AlphaFoldDB" id="A0A212J7Z1"/>
<evidence type="ECO:0008006" key="2">
    <source>
        <dbReference type="Google" id="ProtNLM"/>
    </source>
</evidence>
<reference evidence="1" key="1">
    <citation type="submission" date="2016-04" db="EMBL/GenBank/DDBJ databases">
        <authorList>
            <person name="Evans L.H."/>
            <person name="Alamgir A."/>
            <person name="Owens N."/>
            <person name="Weber N.D."/>
            <person name="Virtaneva K."/>
            <person name="Barbian K."/>
            <person name="Babar A."/>
            <person name="Rosenke K."/>
        </authorList>
    </citation>
    <scope>NUCLEOTIDE SEQUENCE</scope>
    <source>
        <strain evidence="1">86</strain>
    </source>
</reference>
<gene>
    <name evidence="1" type="ORF">KL86DPRO_10890</name>
</gene>
<proteinExistence type="predicted"/>
<name>A0A212J7Z1_9DELT</name>
<organism evidence="1">
    <name type="scientific">uncultured delta proteobacterium</name>
    <dbReference type="NCBI Taxonomy" id="34034"/>
    <lineage>
        <taxon>Bacteria</taxon>
        <taxon>Deltaproteobacteria</taxon>
        <taxon>environmental samples</taxon>
    </lineage>
</organism>
<protein>
    <recommendedName>
        <fullName evidence="2">HTH cro/C1-type domain-containing protein</fullName>
    </recommendedName>
</protein>
<accession>A0A212J7Z1</accession>
<sequence length="96" mass="10737">MTPELRRRLGAQRAEVSHLILHEMRLRGYSGLSLAKTLGCSGQNVSKTITGGAHSPMVLDALRELGVPEEYLFDPRRAVVPALAVNREMRERELTR</sequence>